<keyword evidence="7 9" id="KW-0472">Membrane</keyword>
<dbReference type="PROSITE" id="PS00375">
    <property type="entry name" value="UDPGT"/>
    <property type="match status" value="1"/>
</dbReference>
<keyword evidence="3 8" id="KW-0328">Glycosyltransferase</keyword>
<keyword evidence="4 8" id="KW-0808">Transferase</keyword>
<organism evidence="10 11">
    <name type="scientific">Gasterosteus aculeatus aculeatus</name>
    <name type="common">three-spined stickleback</name>
    <dbReference type="NCBI Taxonomy" id="481459"/>
    <lineage>
        <taxon>Eukaryota</taxon>
        <taxon>Metazoa</taxon>
        <taxon>Chordata</taxon>
        <taxon>Craniata</taxon>
        <taxon>Vertebrata</taxon>
        <taxon>Euteleostomi</taxon>
        <taxon>Actinopterygii</taxon>
        <taxon>Neopterygii</taxon>
        <taxon>Teleostei</taxon>
        <taxon>Neoteleostei</taxon>
        <taxon>Acanthomorphata</taxon>
        <taxon>Eupercaria</taxon>
        <taxon>Perciformes</taxon>
        <taxon>Cottioidei</taxon>
        <taxon>Gasterosteales</taxon>
        <taxon>Gasterosteidae</taxon>
        <taxon>Gasterosteus</taxon>
    </lineage>
</organism>
<evidence type="ECO:0000256" key="8">
    <source>
        <dbReference type="RuleBase" id="RU003718"/>
    </source>
</evidence>
<dbReference type="Ensembl" id="ENSGACT00000058403.1">
    <property type="protein sequence ID" value="ENSGACP00000051584.1"/>
    <property type="gene ID" value="ENSGACG00000016579.2"/>
</dbReference>
<dbReference type="AlphaFoldDB" id="A0AAQ4QJW7"/>
<evidence type="ECO:0000256" key="5">
    <source>
        <dbReference type="ARBA" id="ARBA00022692"/>
    </source>
</evidence>
<evidence type="ECO:0000256" key="2">
    <source>
        <dbReference type="ARBA" id="ARBA00009995"/>
    </source>
</evidence>
<sequence length="595" mass="67556">MCSLNRSSRNISTEGTFPVVKTLLLRSIRVQQKNKNRRHSVHPFPGMLKWQRSLFLSSCVSDGAVSEDSNMFLTLVSIIFLLAGIIPAAYGGKVLVFPHDGSHWVNMRVLVDELHSRGHAVTVIRAADSWYISETSPHYSAVTVDVAGGADEAFFRLFVSQVIKIKRSKSSAWARFALDMELKDKFFELHKKICEVVTNIFENKELMKSFRDSKFDAVLTDPANGGGVMLAHYLGLPLMFNARWTVHGEAHFAIAPSPLSYVPLPPSELTDQMTFFERVKNVVFYTMRMHLYKQIVAPHYSALSRRYFGPDADYFSLFQAADLWLMRVDFVFEFPRPTMPNVIYMGGFQCKPAKPLPEHLEEFVQSSGEHGVIIMSLGTLIGEFPSDLADEIAAAFAILPQKVIWRYKGDRPAALGNNTLLVDWMPQNDLLGHKSIKLFVSHGGTNGIYEAIYHGVPIVGIPIVFDQADNLSRLRAKGVAEVMDVSELNTKNFLNAMQEVMNEPSYRKNMQRLSRLHRDQPMKPLDKALFWMEFVMRHKGAAHLRTESYKMPWYSYHSVDVMLFLLAITVVALLFIAALLWSCFRLCCKRKVKLD</sequence>
<dbReference type="Proteomes" id="UP000007635">
    <property type="component" value="Chromosome II"/>
</dbReference>
<feature type="transmembrane region" description="Helical" evidence="9">
    <location>
        <begin position="561"/>
        <end position="584"/>
    </location>
</feature>
<evidence type="ECO:0000313" key="10">
    <source>
        <dbReference type="Ensembl" id="ENSGACP00000051584.1"/>
    </source>
</evidence>
<keyword evidence="11" id="KW-1185">Reference proteome</keyword>
<feature type="transmembrane region" description="Helical" evidence="9">
    <location>
        <begin position="71"/>
        <end position="90"/>
    </location>
</feature>
<reference evidence="10 11" key="1">
    <citation type="journal article" date="2021" name="G3 (Bethesda)">
        <title>Improved contiguity of the threespine stickleback genome using long-read sequencing.</title>
        <authorList>
            <person name="Nath S."/>
            <person name="Shaw D.E."/>
            <person name="White M.A."/>
        </authorList>
    </citation>
    <scope>NUCLEOTIDE SEQUENCE [LARGE SCALE GENOMIC DNA]</scope>
    <source>
        <strain evidence="10 11">Lake Benthic</strain>
    </source>
</reference>
<reference evidence="10" key="2">
    <citation type="submission" date="2025-05" db="UniProtKB">
        <authorList>
            <consortium name="Ensembl"/>
        </authorList>
    </citation>
    <scope>IDENTIFICATION</scope>
</reference>
<dbReference type="GeneTree" id="ENSGT00940000164678"/>
<dbReference type="PANTHER" id="PTHR48043:SF52">
    <property type="entry name" value="UDP GLUCURONOSYLTRANSFERASE 5 FAMILY POLYPEPTIDE B1-RELATED"/>
    <property type="match status" value="1"/>
</dbReference>
<dbReference type="GO" id="GO:0016020">
    <property type="term" value="C:membrane"/>
    <property type="evidence" value="ECO:0007669"/>
    <property type="project" value="UniProtKB-SubCell"/>
</dbReference>
<evidence type="ECO:0000256" key="4">
    <source>
        <dbReference type="ARBA" id="ARBA00022679"/>
    </source>
</evidence>
<dbReference type="FunFam" id="3.40.50.2000:FF:000203">
    <property type="entry name" value="UDP-glucuronosyltransferase"/>
    <property type="match status" value="1"/>
</dbReference>
<evidence type="ECO:0000256" key="3">
    <source>
        <dbReference type="ARBA" id="ARBA00022676"/>
    </source>
</evidence>
<dbReference type="GO" id="GO:0008194">
    <property type="term" value="F:UDP-glycosyltransferase activity"/>
    <property type="evidence" value="ECO:0007669"/>
    <property type="project" value="InterPro"/>
</dbReference>
<accession>A0AAQ4QJW7</accession>
<keyword evidence="5 9" id="KW-0812">Transmembrane</keyword>
<evidence type="ECO:0000256" key="6">
    <source>
        <dbReference type="ARBA" id="ARBA00022989"/>
    </source>
</evidence>
<dbReference type="Ensembl" id="ENSGACT00000067060.1">
    <property type="protein sequence ID" value="ENSGACP00000058500.1"/>
    <property type="gene ID" value="ENSGACG00000016579.2"/>
</dbReference>
<dbReference type="Pfam" id="PF00201">
    <property type="entry name" value="UDPGT"/>
    <property type="match status" value="1"/>
</dbReference>
<name>A0AAQ4QJW7_GASAC</name>
<keyword evidence="6 9" id="KW-1133">Transmembrane helix</keyword>
<dbReference type="InterPro" id="IPR002213">
    <property type="entry name" value="UDP_glucos_trans"/>
</dbReference>
<protein>
    <submittedName>
        <fullName evidence="10">UDP glucuronosyltransferase 5 family, polypeptide F1</fullName>
    </submittedName>
</protein>
<dbReference type="PANTHER" id="PTHR48043">
    <property type="entry name" value="EG:EG0003.4 PROTEIN-RELATED"/>
    <property type="match status" value="1"/>
</dbReference>
<evidence type="ECO:0000256" key="9">
    <source>
        <dbReference type="SAM" id="Phobius"/>
    </source>
</evidence>
<dbReference type="Ensembl" id="ENSGACT00000079001.1">
    <property type="protein sequence ID" value="ENSGACP00000056002.1"/>
    <property type="gene ID" value="ENSGACG00000016579.2"/>
</dbReference>
<comment type="subcellular location">
    <subcellularLocation>
        <location evidence="1">Membrane</location>
    </subcellularLocation>
</comment>
<dbReference type="InterPro" id="IPR035595">
    <property type="entry name" value="UDP_glycos_trans_CS"/>
</dbReference>
<comment type="similarity">
    <text evidence="2 8">Belongs to the UDP-glycosyltransferase family.</text>
</comment>
<dbReference type="FunFam" id="3.40.50.2000:FF:000001">
    <property type="entry name" value="UDP-glucuronosyltransferase"/>
    <property type="match status" value="1"/>
</dbReference>
<evidence type="ECO:0000256" key="7">
    <source>
        <dbReference type="ARBA" id="ARBA00023136"/>
    </source>
</evidence>
<evidence type="ECO:0000256" key="1">
    <source>
        <dbReference type="ARBA" id="ARBA00004370"/>
    </source>
</evidence>
<proteinExistence type="inferred from homology"/>
<dbReference type="CDD" id="cd03784">
    <property type="entry name" value="GT1_Gtf-like"/>
    <property type="match status" value="1"/>
</dbReference>
<dbReference type="SUPFAM" id="SSF53756">
    <property type="entry name" value="UDP-Glycosyltransferase/glycogen phosphorylase"/>
    <property type="match status" value="1"/>
</dbReference>
<dbReference type="Gene3D" id="3.40.50.2000">
    <property type="entry name" value="Glycogen Phosphorylase B"/>
    <property type="match status" value="2"/>
</dbReference>
<dbReference type="InterPro" id="IPR050271">
    <property type="entry name" value="UDP-glycosyltransferase"/>
</dbReference>
<evidence type="ECO:0000313" key="11">
    <source>
        <dbReference type="Proteomes" id="UP000007635"/>
    </source>
</evidence>